<proteinExistence type="predicted"/>
<sequence length="107" mass="12218">MRKIITLLITVASLGIVNWIITFLFNASFIDIAIPFGIVAIFIIYIVTNKSGTKSRQMDMLIQGQTGIKMDFTQRVNSVSFVFIGSLIYFLLTLAVSFFIYREYFIN</sequence>
<name>A0A5J6SQE8_9BACI</name>
<organism evidence="2 3">
    <name type="scientific">Psychrobacillus glaciei</name>
    <dbReference type="NCBI Taxonomy" id="2283160"/>
    <lineage>
        <taxon>Bacteria</taxon>
        <taxon>Bacillati</taxon>
        <taxon>Bacillota</taxon>
        <taxon>Bacilli</taxon>
        <taxon>Bacillales</taxon>
        <taxon>Bacillaceae</taxon>
        <taxon>Psychrobacillus</taxon>
    </lineage>
</organism>
<evidence type="ECO:0000256" key="1">
    <source>
        <dbReference type="SAM" id="Phobius"/>
    </source>
</evidence>
<gene>
    <name evidence="2" type="ORF">PB01_14180</name>
</gene>
<dbReference type="OrthoDB" id="2428514at2"/>
<keyword evidence="1" id="KW-0812">Transmembrane</keyword>
<reference evidence="2 3" key="1">
    <citation type="submission" date="2018-07" db="EMBL/GenBank/DDBJ databases">
        <title>Complete genome sequence of Psychrobacillus sp. PB01, isolated from iceberg, and comparative genome analysis of Psychrobacillus strains.</title>
        <authorList>
            <person name="Lee P.C."/>
        </authorList>
    </citation>
    <scope>NUCLEOTIDE SEQUENCE [LARGE SCALE GENOMIC DNA]</scope>
    <source>
        <strain evidence="2 3">PB01</strain>
    </source>
</reference>
<evidence type="ECO:0000313" key="3">
    <source>
        <dbReference type="Proteomes" id="UP000325517"/>
    </source>
</evidence>
<dbReference type="AlphaFoldDB" id="A0A5J6SQE8"/>
<keyword evidence="1" id="KW-0472">Membrane</keyword>
<feature type="transmembrane region" description="Helical" evidence="1">
    <location>
        <begin position="79"/>
        <end position="101"/>
    </location>
</feature>
<dbReference type="KEGG" id="psyo:PB01_14180"/>
<dbReference type="EMBL" id="CP031223">
    <property type="protein sequence ID" value="QFF99879.1"/>
    <property type="molecule type" value="Genomic_DNA"/>
</dbReference>
<keyword evidence="1" id="KW-1133">Transmembrane helix</keyword>
<evidence type="ECO:0000313" key="2">
    <source>
        <dbReference type="EMBL" id="QFF99879.1"/>
    </source>
</evidence>
<dbReference type="RefSeq" id="WP_151700778.1">
    <property type="nucleotide sequence ID" value="NZ_CP031223.1"/>
</dbReference>
<feature type="transmembrane region" description="Helical" evidence="1">
    <location>
        <begin position="32"/>
        <end position="48"/>
    </location>
</feature>
<accession>A0A5J6SQE8</accession>
<dbReference type="Proteomes" id="UP000325517">
    <property type="component" value="Chromosome"/>
</dbReference>
<feature type="transmembrane region" description="Helical" evidence="1">
    <location>
        <begin position="7"/>
        <end position="26"/>
    </location>
</feature>
<keyword evidence="3" id="KW-1185">Reference proteome</keyword>
<protein>
    <submittedName>
        <fullName evidence="2">Uncharacterized protein</fullName>
    </submittedName>
</protein>